<evidence type="ECO:0000256" key="7">
    <source>
        <dbReference type="ARBA" id="ARBA00022692"/>
    </source>
</evidence>
<feature type="region of interest" description="Disordered" evidence="16">
    <location>
        <begin position="514"/>
        <end position="539"/>
    </location>
</feature>
<dbReference type="GO" id="GO:0016036">
    <property type="term" value="P:cellular response to phosphate starvation"/>
    <property type="evidence" value="ECO:0007669"/>
    <property type="project" value="TreeGrafter"/>
</dbReference>
<keyword evidence="8" id="KW-0547">Nucleotide-binding</keyword>
<dbReference type="InterPro" id="IPR004358">
    <property type="entry name" value="Sig_transdc_His_kin-like_C"/>
</dbReference>
<evidence type="ECO:0000313" key="20">
    <source>
        <dbReference type="EMBL" id="QNV40973.1"/>
    </source>
</evidence>
<keyword evidence="11 17" id="KW-1133">Transmembrane helix</keyword>
<dbReference type="PANTHER" id="PTHR45453:SF1">
    <property type="entry name" value="PHOSPHATE REGULON SENSOR PROTEIN PHOR"/>
    <property type="match status" value="1"/>
</dbReference>
<dbReference type="SMART" id="SM00304">
    <property type="entry name" value="HAMP"/>
    <property type="match status" value="1"/>
</dbReference>
<dbReference type="SMART" id="SM00387">
    <property type="entry name" value="HATPase_c"/>
    <property type="match status" value="1"/>
</dbReference>
<evidence type="ECO:0000256" key="11">
    <source>
        <dbReference type="ARBA" id="ARBA00022989"/>
    </source>
</evidence>
<dbReference type="Pfam" id="PF00672">
    <property type="entry name" value="HAMP"/>
    <property type="match status" value="1"/>
</dbReference>
<proteinExistence type="predicted"/>
<evidence type="ECO:0000256" key="13">
    <source>
        <dbReference type="ARBA" id="ARBA00023136"/>
    </source>
</evidence>
<name>A0A7H2BMS7_9MICC</name>
<dbReference type="InterPro" id="IPR003661">
    <property type="entry name" value="HisK_dim/P_dom"/>
</dbReference>
<feature type="transmembrane region" description="Helical" evidence="17">
    <location>
        <begin position="167"/>
        <end position="190"/>
    </location>
</feature>
<dbReference type="InterPro" id="IPR047669">
    <property type="entry name" value="MtrAB_MtrB"/>
</dbReference>
<dbReference type="GO" id="GO:0004721">
    <property type="term" value="F:phosphoprotein phosphatase activity"/>
    <property type="evidence" value="ECO:0007669"/>
    <property type="project" value="TreeGrafter"/>
</dbReference>
<dbReference type="FunFam" id="3.30.565.10:FF:000013">
    <property type="entry name" value="Two-component sensor histidine kinase"/>
    <property type="match status" value="1"/>
</dbReference>
<evidence type="ECO:0000259" key="18">
    <source>
        <dbReference type="PROSITE" id="PS50109"/>
    </source>
</evidence>
<keyword evidence="6" id="KW-0808">Transferase</keyword>
<evidence type="ECO:0000256" key="8">
    <source>
        <dbReference type="ARBA" id="ARBA00022741"/>
    </source>
</evidence>
<dbReference type="PANTHER" id="PTHR45453">
    <property type="entry name" value="PHOSPHATE REGULON SENSOR PROTEIN PHOR"/>
    <property type="match status" value="1"/>
</dbReference>
<dbReference type="SMART" id="SM00388">
    <property type="entry name" value="HisKA"/>
    <property type="match status" value="1"/>
</dbReference>
<dbReference type="PRINTS" id="PR00344">
    <property type="entry name" value="BCTRLSENSOR"/>
</dbReference>
<comment type="catalytic activity">
    <reaction evidence="1">
        <text>ATP + protein L-histidine = ADP + protein N-phospho-L-histidine.</text>
        <dbReference type="EC" id="2.7.13.3"/>
    </reaction>
</comment>
<evidence type="ECO:0000256" key="17">
    <source>
        <dbReference type="SAM" id="Phobius"/>
    </source>
</evidence>
<dbReference type="Proteomes" id="UP000516421">
    <property type="component" value="Chromosome"/>
</dbReference>
<sequence length="539" mass="59493">MMIAFIFVGSFLTHQIANSLFDGRLSQALEESKSGFTNVQSLLDSSDATANSEIERDVLRFMTVLEVDGSDSSRQWILVPHGDPDNPGSITAHSQGPSITADAVPAELDEAVRKDDGGIYWQSSSITQNGVTHPVLFVGTSIKIHQNPDYGLYLVYDLSASQQTMRYINLVILLAFLILLVVVLSIVWFVTRTVIRPIASTAITAEKLAAGDLDRRVIVRGENETSRLGHSFNRMADGLQNQISQLETLSSMQQQFVSDVSHELRTPLTTVRMAAEMLYSGREDLNPAYRRPTELLYHQVDRFDSLLADLLEISRFDAGSATLDCAPVDLLAVINDVLLEVQPHLARTGTELTLHTDERQIMVEMDHRRIERVLRNLLFNAVEHSEGNPIDVYIGVNENTVGLAVRDHGIGMKPEHLDQVFNRFWRADPSRKRTLGGTGLGLSIAAEDVRLHQGTLEAWGKPDEGACFRMTLPLNQDIPMGSSPVLLTGEPENGSLRSTEQTAATGSILTVASLDHELDKPEPNSRYTAASSEEVPDEN</sequence>
<evidence type="ECO:0000259" key="19">
    <source>
        <dbReference type="PROSITE" id="PS50885"/>
    </source>
</evidence>
<keyword evidence="7 17" id="KW-0812">Transmembrane</keyword>
<dbReference type="PROSITE" id="PS50885">
    <property type="entry name" value="HAMP"/>
    <property type="match status" value="1"/>
</dbReference>
<dbReference type="InterPro" id="IPR003594">
    <property type="entry name" value="HATPase_dom"/>
</dbReference>
<dbReference type="Pfam" id="PF00512">
    <property type="entry name" value="HisKA"/>
    <property type="match status" value="1"/>
</dbReference>
<dbReference type="CDD" id="cd06225">
    <property type="entry name" value="HAMP"/>
    <property type="match status" value="1"/>
</dbReference>
<keyword evidence="21" id="KW-1185">Reference proteome</keyword>
<dbReference type="SUPFAM" id="SSF158472">
    <property type="entry name" value="HAMP domain-like"/>
    <property type="match status" value="1"/>
</dbReference>
<evidence type="ECO:0000256" key="4">
    <source>
        <dbReference type="ARBA" id="ARBA00022475"/>
    </source>
</evidence>
<evidence type="ECO:0000256" key="14">
    <source>
        <dbReference type="ARBA" id="ARBA00035305"/>
    </source>
</evidence>
<keyword evidence="10" id="KW-0067">ATP-binding</keyword>
<feature type="compositionally biased region" description="Polar residues" evidence="16">
    <location>
        <begin position="495"/>
        <end position="508"/>
    </location>
</feature>
<evidence type="ECO:0000256" key="15">
    <source>
        <dbReference type="ARBA" id="ARBA00039401"/>
    </source>
</evidence>
<keyword evidence="5" id="KW-0597">Phosphoprotein</keyword>
<evidence type="ECO:0000256" key="10">
    <source>
        <dbReference type="ARBA" id="ARBA00022840"/>
    </source>
</evidence>
<dbReference type="CDD" id="cd00082">
    <property type="entry name" value="HisKA"/>
    <property type="match status" value="1"/>
</dbReference>
<gene>
    <name evidence="20" type="ORF">IDM48_04120</name>
</gene>
<reference evidence="20 21" key="1">
    <citation type="submission" date="2020-09" db="EMBL/GenBank/DDBJ databases">
        <title>Investigation of environmental microbe.</title>
        <authorList>
            <person name="Ou Y."/>
            <person name="Kang Q."/>
        </authorList>
    </citation>
    <scope>NUCLEOTIDE SEQUENCE [LARGE SCALE GENOMIC DNA]</scope>
    <source>
        <strain evidence="20 21">KJZ-9</strain>
    </source>
</reference>
<evidence type="ECO:0000256" key="9">
    <source>
        <dbReference type="ARBA" id="ARBA00022777"/>
    </source>
</evidence>
<comment type="subcellular location">
    <subcellularLocation>
        <location evidence="2">Cell membrane</location>
        <topology evidence="2">Multi-pass membrane protein</topology>
    </subcellularLocation>
</comment>
<protein>
    <recommendedName>
        <fullName evidence="14">Sensor histidine kinase MtrB</fullName>
        <ecNumber evidence="3">2.7.13.3</ecNumber>
    </recommendedName>
    <alternativeName>
        <fullName evidence="15">Sensor-like histidine kinase SenX3</fullName>
    </alternativeName>
</protein>
<dbReference type="InterPro" id="IPR036890">
    <property type="entry name" value="HATPase_C_sf"/>
</dbReference>
<evidence type="ECO:0000256" key="2">
    <source>
        <dbReference type="ARBA" id="ARBA00004651"/>
    </source>
</evidence>
<evidence type="ECO:0000256" key="1">
    <source>
        <dbReference type="ARBA" id="ARBA00000085"/>
    </source>
</evidence>
<dbReference type="AlphaFoldDB" id="A0A7H2BMS7"/>
<dbReference type="PROSITE" id="PS50109">
    <property type="entry name" value="HIS_KIN"/>
    <property type="match status" value="1"/>
</dbReference>
<dbReference type="GO" id="GO:0000155">
    <property type="term" value="F:phosphorelay sensor kinase activity"/>
    <property type="evidence" value="ECO:0007669"/>
    <property type="project" value="InterPro"/>
</dbReference>
<evidence type="ECO:0000256" key="16">
    <source>
        <dbReference type="SAM" id="MobiDB-lite"/>
    </source>
</evidence>
<keyword evidence="12" id="KW-0902">Two-component regulatory system</keyword>
<dbReference type="GO" id="GO:0005524">
    <property type="term" value="F:ATP binding"/>
    <property type="evidence" value="ECO:0007669"/>
    <property type="project" value="UniProtKB-KW"/>
</dbReference>
<feature type="compositionally biased region" description="Basic and acidic residues" evidence="16">
    <location>
        <begin position="514"/>
        <end position="523"/>
    </location>
</feature>
<dbReference type="EMBL" id="CP061538">
    <property type="protein sequence ID" value="QNV40973.1"/>
    <property type="molecule type" value="Genomic_DNA"/>
</dbReference>
<feature type="domain" description="HAMP" evidence="19">
    <location>
        <begin position="192"/>
        <end position="244"/>
    </location>
</feature>
<evidence type="ECO:0000256" key="3">
    <source>
        <dbReference type="ARBA" id="ARBA00012438"/>
    </source>
</evidence>
<dbReference type="Gene3D" id="3.30.565.10">
    <property type="entry name" value="Histidine kinase-like ATPase, C-terminal domain"/>
    <property type="match status" value="1"/>
</dbReference>
<dbReference type="SUPFAM" id="SSF55874">
    <property type="entry name" value="ATPase domain of HSP90 chaperone/DNA topoisomerase II/histidine kinase"/>
    <property type="match status" value="1"/>
</dbReference>
<organism evidence="20 21">
    <name type="scientific">Rothia amarae</name>
    <dbReference type="NCBI Taxonomy" id="169480"/>
    <lineage>
        <taxon>Bacteria</taxon>
        <taxon>Bacillati</taxon>
        <taxon>Actinomycetota</taxon>
        <taxon>Actinomycetes</taxon>
        <taxon>Micrococcales</taxon>
        <taxon>Micrococcaceae</taxon>
        <taxon>Rothia</taxon>
    </lineage>
</organism>
<keyword evidence="9 20" id="KW-0418">Kinase</keyword>
<dbReference type="InterPro" id="IPR050351">
    <property type="entry name" value="BphY/WalK/GraS-like"/>
</dbReference>
<evidence type="ECO:0000256" key="6">
    <source>
        <dbReference type="ARBA" id="ARBA00022679"/>
    </source>
</evidence>
<evidence type="ECO:0000256" key="12">
    <source>
        <dbReference type="ARBA" id="ARBA00023012"/>
    </source>
</evidence>
<dbReference type="Gene3D" id="1.10.287.130">
    <property type="match status" value="1"/>
</dbReference>
<dbReference type="NCBIfam" id="NF040691">
    <property type="entry name" value="MtrAB_MtrB"/>
    <property type="match status" value="1"/>
</dbReference>
<keyword evidence="4" id="KW-1003">Cell membrane</keyword>
<accession>A0A7H2BMS7</accession>
<dbReference type="InterPro" id="IPR003660">
    <property type="entry name" value="HAMP_dom"/>
</dbReference>
<feature type="domain" description="Histidine kinase" evidence="18">
    <location>
        <begin position="259"/>
        <end position="476"/>
    </location>
</feature>
<dbReference type="InterPro" id="IPR005467">
    <property type="entry name" value="His_kinase_dom"/>
</dbReference>
<dbReference type="EC" id="2.7.13.3" evidence="3"/>
<dbReference type="SUPFAM" id="SSF47384">
    <property type="entry name" value="Homodimeric domain of signal transducing histidine kinase"/>
    <property type="match status" value="1"/>
</dbReference>
<dbReference type="KEGG" id="rama:IDM48_04120"/>
<dbReference type="InterPro" id="IPR036097">
    <property type="entry name" value="HisK_dim/P_sf"/>
</dbReference>
<dbReference type="Pfam" id="PF02518">
    <property type="entry name" value="HATPase_c"/>
    <property type="match status" value="1"/>
</dbReference>
<keyword evidence="13 17" id="KW-0472">Membrane</keyword>
<feature type="region of interest" description="Disordered" evidence="16">
    <location>
        <begin position="489"/>
        <end position="508"/>
    </location>
</feature>
<dbReference type="Gene3D" id="6.10.340.10">
    <property type="match status" value="1"/>
</dbReference>
<dbReference type="GO" id="GO:0005886">
    <property type="term" value="C:plasma membrane"/>
    <property type="evidence" value="ECO:0007669"/>
    <property type="project" value="UniProtKB-SubCell"/>
</dbReference>
<evidence type="ECO:0000313" key="21">
    <source>
        <dbReference type="Proteomes" id="UP000516421"/>
    </source>
</evidence>
<dbReference type="FunFam" id="1.10.287.130:FF:000010">
    <property type="entry name" value="Two-component sensor histidine kinase"/>
    <property type="match status" value="1"/>
</dbReference>
<evidence type="ECO:0000256" key="5">
    <source>
        <dbReference type="ARBA" id="ARBA00022553"/>
    </source>
</evidence>